<evidence type="ECO:0000313" key="2">
    <source>
        <dbReference type="Proteomes" id="UP000035682"/>
    </source>
</evidence>
<dbReference type="GeneID" id="36373778"/>
<gene>
    <name evidence="1 3 4" type="ORF">SRAE_0000053400</name>
</gene>
<dbReference type="RefSeq" id="XP_024500619.1">
    <property type="nucleotide sequence ID" value="XM_024646437.1"/>
</dbReference>
<sequence>MESKKFERNNFFKIIHDDKKFETNYVTNDSCGVPVLFENRSDKLGIQLGNEKYTDFTVLKILSEFSYRKCYCR</sequence>
<keyword evidence="2" id="KW-1185">Reference proteome</keyword>
<name>A0A090KV63_STRRB</name>
<dbReference type="Proteomes" id="UP000035682">
    <property type="component" value="Unplaced"/>
</dbReference>
<dbReference type="CTD" id="36373778"/>
<evidence type="ECO:0000313" key="1">
    <source>
        <dbReference type="EMBL" id="CEF61410.1"/>
    </source>
</evidence>
<reference evidence="3" key="3">
    <citation type="submission" date="2020-12" db="UniProtKB">
        <authorList>
            <consortium name="WormBaseParasite"/>
        </authorList>
    </citation>
    <scope>IDENTIFICATION</scope>
</reference>
<protein>
    <submittedName>
        <fullName evidence="1 3">Uncharacterized protein</fullName>
    </submittedName>
</protein>
<evidence type="ECO:0000313" key="3">
    <source>
        <dbReference type="WBParaSite" id="SRAE_0000053400.1"/>
    </source>
</evidence>
<organism evidence="1">
    <name type="scientific">Strongyloides ratti</name>
    <name type="common">Parasitic roundworm</name>
    <dbReference type="NCBI Taxonomy" id="34506"/>
    <lineage>
        <taxon>Eukaryota</taxon>
        <taxon>Metazoa</taxon>
        <taxon>Ecdysozoa</taxon>
        <taxon>Nematoda</taxon>
        <taxon>Chromadorea</taxon>
        <taxon>Rhabditida</taxon>
        <taxon>Tylenchina</taxon>
        <taxon>Panagrolaimomorpha</taxon>
        <taxon>Strongyloidoidea</taxon>
        <taxon>Strongyloididae</taxon>
        <taxon>Strongyloides</taxon>
    </lineage>
</organism>
<dbReference type="WBParaSite" id="SRAE_0000053400.1">
    <property type="protein sequence ID" value="SRAE_0000053400.1"/>
    <property type="gene ID" value="WBGene00256280"/>
</dbReference>
<dbReference type="WormBase" id="SRAE_0000053400">
    <property type="protein sequence ID" value="SRP11129"/>
    <property type="gene ID" value="WBGene00256280"/>
</dbReference>
<dbReference type="EMBL" id="LN609407">
    <property type="protein sequence ID" value="CEF61410.1"/>
    <property type="molecule type" value="Genomic_DNA"/>
</dbReference>
<reference evidence="1" key="1">
    <citation type="submission" date="2014-09" db="EMBL/GenBank/DDBJ databases">
        <authorList>
            <person name="Aslett A.Martin."/>
        </authorList>
    </citation>
    <scope>NUCLEOTIDE SEQUENCE</scope>
    <source>
        <strain evidence="1">ED321 Heterogonic</strain>
    </source>
</reference>
<evidence type="ECO:0000313" key="4">
    <source>
        <dbReference type="WormBase" id="SRAE_0000053400"/>
    </source>
</evidence>
<dbReference type="AlphaFoldDB" id="A0A090KV63"/>
<accession>A0A090KV63</accession>
<proteinExistence type="predicted"/>
<reference evidence="2" key="2">
    <citation type="submission" date="2014-09" db="EMBL/GenBank/DDBJ databases">
        <authorList>
            <person name="Martin A.A."/>
        </authorList>
    </citation>
    <scope>NUCLEOTIDE SEQUENCE</scope>
    <source>
        <strain evidence="2">ED321</strain>
    </source>
</reference>